<keyword evidence="1" id="KW-0346">Stress response</keyword>
<name>A0A699Z2F6_HAELA</name>
<accession>A0A699Z2F6</accession>
<evidence type="ECO:0000313" key="2">
    <source>
        <dbReference type="Proteomes" id="UP000485058"/>
    </source>
</evidence>
<proteinExistence type="predicted"/>
<gene>
    <name evidence="1" type="ORF">HaLaN_09577</name>
</gene>
<protein>
    <submittedName>
        <fullName evidence="1">Heat shock 70 kDa protein 12B</fullName>
    </submittedName>
</protein>
<dbReference type="Proteomes" id="UP000485058">
    <property type="component" value="Unassembled WGS sequence"/>
</dbReference>
<keyword evidence="2" id="KW-1185">Reference proteome</keyword>
<organism evidence="1 2">
    <name type="scientific">Haematococcus lacustris</name>
    <name type="common">Green alga</name>
    <name type="synonym">Haematococcus pluvialis</name>
    <dbReference type="NCBI Taxonomy" id="44745"/>
    <lineage>
        <taxon>Eukaryota</taxon>
        <taxon>Viridiplantae</taxon>
        <taxon>Chlorophyta</taxon>
        <taxon>core chlorophytes</taxon>
        <taxon>Chlorophyceae</taxon>
        <taxon>CS clade</taxon>
        <taxon>Chlamydomonadales</taxon>
        <taxon>Haematococcaceae</taxon>
        <taxon>Haematococcus</taxon>
    </lineage>
</organism>
<comment type="caution">
    <text evidence="1">The sequence shown here is derived from an EMBL/GenBank/DDBJ whole genome shotgun (WGS) entry which is preliminary data.</text>
</comment>
<feature type="non-terminal residue" evidence="1">
    <location>
        <position position="1"/>
    </location>
</feature>
<dbReference type="PANTHER" id="PTHR14187:SF5">
    <property type="entry name" value="HEAT SHOCK 70 KDA PROTEIN 12A"/>
    <property type="match status" value="1"/>
</dbReference>
<dbReference type="EMBL" id="BLLF01000636">
    <property type="protein sequence ID" value="GFH13648.1"/>
    <property type="molecule type" value="Genomic_DNA"/>
</dbReference>
<sequence length="115" mass="12993">MTNCYFNRFVKKMELVSCDQEVEHKLWPLYKHQTMVSVALYACDDNAFKFVEDHNEEMKQIGTLDVEVPDHAVSVDEEARAITVRFKFGQTAIDVSGCNEATRSAAAATITFAHS</sequence>
<reference evidence="1 2" key="1">
    <citation type="submission" date="2020-02" db="EMBL/GenBank/DDBJ databases">
        <title>Draft genome sequence of Haematococcus lacustris strain NIES-144.</title>
        <authorList>
            <person name="Morimoto D."/>
            <person name="Nakagawa S."/>
            <person name="Yoshida T."/>
            <person name="Sawayama S."/>
        </authorList>
    </citation>
    <scope>NUCLEOTIDE SEQUENCE [LARGE SCALE GENOMIC DNA]</scope>
    <source>
        <strain evidence="1 2">NIES-144</strain>
    </source>
</reference>
<evidence type="ECO:0000313" key="1">
    <source>
        <dbReference type="EMBL" id="GFH13648.1"/>
    </source>
</evidence>
<dbReference type="PANTHER" id="PTHR14187">
    <property type="entry name" value="ALPHA KINASE/ELONGATION FACTOR 2 KINASE"/>
    <property type="match status" value="1"/>
</dbReference>
<dbReference type="AlphaFoldDB" id="A0A699Z2F6"/>